<dbReference type="EMBL" id="JH930814">
    <property type="protein sequence ID" value="EKM48687.1"/>
    <property type="molecule type" value="Genomic_DNA"/>
</dbReference>
<protein>
    <submittedName>
        <fullName evidence="1">Uncharacterized protein</fullName>
    </submittedName>
</protein>
<dbReference type="Proteomes" id="UP000008370">
    <property type="component" value="Unassembled WGS sequence"/>
</dbReference>
<organism evidence="1 2">
    <name type="scientific">Phanerochaete carnosa (strain HHB-10118-sp)</name>
    <name type="common">White-rot fungus</name>
    <name type="synonym">Peniophora carnosa</name>
    <dbReference type="NCBI Taxonomy" id="650164"/>
    <lineage>
        <taxon>Eukaryota</taxon>
        <taxon>Fungi</taxon>
        <taxon>Dikarya</taxon>
        <taxon>Basidiomycota</taxon>
        <taxon>Agaricomycotina</taxon>
        <taxon>Agaricomycetes</taxon>
        <taxon>Polyporales</taxon>
        <taxon>Phanerochaetaceae</taxon>
        <taxon>Phanerochaete</taxon>
    </lineage>
</organism>
<gene>
    <name evidence="1" type="ORF">PHACADRAFT_63287</name>
</gene>
<dbReference type="KEGG" id="pco:PHACADRAFT_63287"/>
<dbReference type="STRING" id="650164.K5WET8"/>
<feature type="non-terminal residue" evidence="1">
    <location>
        <position position="147"/>
    </location>
</feature>
<dbReference type="AlphaFoldDB" id="K5WET8"/>
<evidence type="ECO:0000313" key="2">
    <source>
        <dbReference type="Proteomes" id="UP000008370"/>
    </source>
</evidence>
<dbReference type="GeneID" id="18920196"/>
<dbReference type="InParanoid" id="K5WET8"/>
<dbReference type="OrthoDB" id="3257409at2759"/>
<proteinExistence type="predicted"/>
<feature type="non-terminal residue" evidence="1">
    <location>
        <position position="1"/>
    </location>
</feature>
<accession>K5WET8</accession>
<reference evidence="1 2" key="1">
    <citation type="journal article" date="2012" name="BMC Genomics">
        <title>Comparative genomics of the white-rot fungi, Phanerochaete carnosa and P. chrysosporium, to elucidate the genetic basis of the distinct wood types they colonize.</title>
        <authorList>
            <person name="Suzuki H."/>
            <person name="MacDonald J."/>
            <person name="Syed K."/>
            <person name="Salamov A."/>
            <person name="Hori C."/>
            <person name="Aerts A."/>
            <person name="Henrissat B."/>
            <person name="Wiebenga A."/>
            <person name="vanKuyk P.A."/>
            <person name="Barry K."/>
            <person name="Lindquist E."/>
            <person name="LaButti K."/>
            <person name="Lapidus A."/>
            <person name="Lucas S."/>
            <person name="Coutinho P."/>
            <person name="Gong Y."/>
            <person name="Samejima M."/>
            <person name="Mahadevan R."/>
            <person name="Abou-Zaid M."/>
            <person name="de Vries R.P."/>
            <person name="Igarashi K."/>
            <person name="Yadav J.S."/>
            <person name="Grigoriev I.V."/>
            <person name="Master E.R."/>
        </authorList>
    </citation>
    <scope>NUCLEOTIDE SEQUENCE [LARGE SCALE GENOMIC DNA]</scope>
    <source>
        <strain evidence="1 2">HHB-10118-sp</strain>
    </source>
</reference>
<dbReference type="HOGENOM" id="CLU_007337_2_0_1"/>
<name>K5WET8_PHACS</name>
<dbReference type="RefSeq" id="XP_007402760.1">
    <property type="nucleotide sequence ID" value="XM_007402698.1"/>
</dbReference>
<evidence type="ECO:0000313" key="1">
    <source>
        <dbReference type="EMBL" id="EKM48687.1"/>
    </source>
</evidence>
<sequence length="147" mass="16843">ELSPQDMDILLSYAYRVRTQLTKEDFEMLPFAYRAIPQLSGNATDSRAAFLSGLDPILYHCCPKSCVCYVGPYAELQSCPTCGTSRYNARERPRKIFTYIPLTPRLVGLHRNPEIAKKLQYRSDYNISAARHTVNDVFDGSHYRSLR</sequence>
<keyword evidence="2" id="KW-1185">Reference proteome</keyword>